<protein>
    <submittedName>
        <fullName evidence="1">Uncharacterized protein</fullName>
    </submittedName>
</protein>
<dbReference type="Proteomes" id="UP000015423">
    <property type="component" value="Plasmid pSCO2"/>
</dbReference>
<geneLocation type="plasmid" evidence="1 2">
    <name>pSCO2</name>
</geneLocation>
<dbReference type="EMBL" id="CP006261">
    <property type="protein sequence ID" value="AGS73943.1"/>
    <property type="molecule type" value="Genomic_DNA"/>
</dbReference>
<keyword evidence="2" id="KW-1185">Reference proteome</keyword>
<reference evidence="1 2" key="1">
    <citation type="submission" date="2012-10" db="EMBL/GenBank/DDBJ databases">
        <title>The complete genome sequence of Streptomyces collinus Tu 365.</title>
        <authorList>
            <person name="Ruckert C."/>
            <person name="Szczepanowski R."/>
            <person name="Goesmann A."/>
            <person name="Pross E.K."/>
            <person name="Musiol E.M."/>
            <person name="Blin K."/>
            <person name="Wohlleben W."/>
            <person name="Puhler A."/>
            <person name="Weber T."/>
            <person name="Kalinowski J."/>
        </authorList>
    </citation>
    <scope>NUCLEOTIDE SEQUENCE [LARGE SCALE GENOMIC DNA]</scope>
    <source>
        <strain evidence="2">DSM 40733 / Tue 365</strain>
        <plasmid evidence="1 2">pSCO2</plasmid>
    </source>
</reference>
<dbReference type="KEGG" id="sci:B446_35923"/>
<dbReference type="AlphaFoldDB" id="S5V2W3"/>
<organism evidence="1 2">
    <name type="scientific">Streptomyces collinus (strain DSM 40733 / Tue 365)</name>
    <dbReference type="NCBI Taxonomy" id="1214242"/>
    <lineage>
        <taxon>Bacteria</taxon>
        <taxon>Bacillati</taxon>
        <taxon>Actinomycetota</taxon>
        <taxon>Actinomycetes</taxon>
        <taxon>Kitasatosporales</taxon>
        <taxon>Streptomycetaceae</taxon>
        <taxon>Streptomyces</taxon>
    </lineage>
</organism>
<accession>S5V2W3</accession>
<gene>
    <name evidence="1" type="ORF">B446_35923</name>
</gene>
<evidence type="ECO:0000313" key="1">
    <source>
        <dbReference type="EMBL" id="AGS73943.1"/>
    </source>
</evidence>
<dbReference type="HOGENOM" id="CLU_2604419_0_0_11"/>
<name>S5V2W3_STRC3</name>
<dbReference type="PATRIC" id="fig|1214242.5.peg.7324"/>
<keyword evidence="1" id="KW-0614">Plasmid</keyword>
<sequence length="79" mass="8457">MMNPAEIMTVAASAAAVLGVLGGTLRYLLRLAVTLESTSTAFTRHVSSSDELHRALTERVTQHGEQLAALTARVEGLRH</sequence>
<evidence type="ECO:0000313" key="2">
    <source>
        <dbReference type="Proteomes" id="UP000015423"/>
    </source>
</evidence>
<proteinExistence type="predicted"/>